<gene>
    <name evidence="1" type="ORF">OIU74_017871</name>
</gene>
<comment type="caution">
    <text evidence="1">The sequence shown here is derived from an EMBL/GenBank/DDBJ whole genome shotgun (WGS) entry which is preliminary data.</text>
</comment>
<organism evidence="1 2">
    <name type="scientific">Salix koriyanagi</name>
    <dbReference type="NCBI Taxonomy" id="2511006"/>
    <lineage>
        <taxon>Eukaryota</taxon>
        <taxon>Viridiplantae</taxon>
        <taxon>Streptophyta</taxon>
        <taxon>Embryophyta</taxon>
        <taxon>Tracheophyta</taxon>
        <taxon>Spermatophyta</taxon>
        <taxon>Magnoliopsida</taxon>
        <taxon>eudicotyledons</taxon>
        <taxon>Gunneridae</taxon>
        <taxon>Pentapetalae</taxon>
        <taxon>rosids</taxon>
        <taxon>fabids</taxon>
        <taxon>Malpighiales</taxon>
        <taxon>Salicaceae</taxon>
        <taxon>Saliceae</taxon>
        <taxon>Salix</taxon>
    </lineage>
</organism>
<evidence type="ECO:0000313" key="2">
    <source>
        <dbReference type="Proteomes" id="UP001151752"/>
    </source>
</evidence>
<keyword evidence="2" id="KW-1185">Reference proteome</keyword>
<proteinExistence type="predicted"/>
<protein>
    <submittedName>
        <fullName evidence="1">Uncharacterized protein</fullName>
    </submittedName>
</protein>
<reference evidence="1" key="1">
    <citation type="submission" date="2022-11" db="EMBL/GenBank/DDBJ databases">
        <authorList>
            <person name="Hyden B.L."/>
            <person name="Feng K."/>
            <person name="Yates T."/>
            <person name="Jawdy S."/>
            <person name="Smart L.B."/>
            <person name="Muchero W."/>
        </authorList>
    </citation>
    <scope>NUCLEOTIDE SEQUENCE</scope>
    <source>
        <tissue evidence="1">Shoot tip</tissue>
    </source>
</reference>
<sequence>MKQIWFASPNLESWGPDGLCDPQLKLLSSQLCNDPVYRPATQSMQSSRVSPLPMDYAAPLSAASRQSATTTYRSMPS</sequence>
<evidence type="ECO:0000313" key="1">
    <source>
        <dbReference type="EMBL" id="KAJ6771512.1"/>
    </source>
</evidence>
<accession>A0A9Q0WQ74</accession>
<dbReference type="Proteomes" id="UP001151752">
    <property type="component" value="Chromosome 10"/>
</dbReference>
<dbReference type="EMBL" id="JAPFFM010000002">
    <property type="protein sequence ID" value="KAJ6771512.1"/>
    <property type="molecule type" value="Genomic_DNA"/>
</dbReference>
<name>A0A9Q0WQ74_9ROSI</name>
<dbReference type="AlphaFoldDB" id="A0A9Q0WQ74"/>
<reference evidence="1" key="2">
    <citation type="journal article" date="2023" name="Int. J. Mol. Sci.">
        <title>De Novo Assembly and Annotation of 11 Diverse Shrub Willow (Salix) Genomes Reveals Novel Gene Organization in Sex-Linked Regions.</title>
        <authorList>
            <person name="Hyden B."/>
            <person name="Feng K."/>
            <person name="Yates T.B."/>
            <person name="Jawdy S."/>
            <person name="Cereghino C."/>
            <person name="Smart L.B."/>
            <person name="Muchero W."/>
        </authorList>
    </citation>
    <scope>NUCLEOTIDE SEQUENCE</scope>
    <source>
        <tissue evidence="1">Shoot tip</tissue>
    </source>
</reference>